<feature type="compositionally biased region" description="Polar residues" evidence="1">
    <location>
        <begin position="457"/>
        <end position="474"/>
    </location>
</feature>
<sequence>MSVDAASHNGPELPALVLQCRLVCRQWRSAFAGSIDRLYLQVALDPEVTDRHVAAAAAAFPAATRATLLLPNCAYARCNPYDSCGGVSAARTALGRRSNATNEARRRALLHPAGGVAAGAGGGAASASAAAAGQELGGAQDRVNGQESGDADDASSAEHSEGSEEGDEEPGAEGGQHARPDAQADAGATAAAAAADGSAAVPVPRRPPPLPPLEVGRLACEAALVSVRRHLPALVGLRLGHAERPPPRLGPRAALAQSLLHPQLAAAAASACASAGSLSCPQPSQPPDTSAAGGAGTGPPAAQLHYPGYRLDSAAHATLAALAASHWTYPASLVPGEGAAAWPQPQHTVSQHAAEQAVAAAHRSALDLTPLLLPSQSQGEAGATAAAVGGDVFGGAVRAGDVEAIAGTSGNFQQAKPSGLSGPLPQLTSLAELDLRCAAAVGALAPLSSLCGSSGGESHNGTGSSNNAAFGNPSTPDAQQQQHQQQQQQLLQLPLPALTALTVLQLREGGQLPAIRALGGRLRALDLWCNEGSSLADLAYWTSAAPQRIRRGLPLLASGLTGLTRLVLRELAAQVEPPAALTCLCSLPLLAALTAEVLYVDPWRQLAELTEQLAGDEEDEEESKEEDEEEEEEEEESGQESDEESEEGSQSDSESGGDGSDEGEHDGSEDAEGEDDDLVAPAARARQGSSRLPPAARARELEFSFSRGPQLAASGASAGGGGRCGGGGVNGAAFADAVAATAAAAMREVAVAAGAAAAAAAAAAAGSVTTPASAAGGGAADAPKAAAAKPAQASPAAAAAATELAALAVALGPGRAEHIRAVLERGSGALQEMAPLDLFSCFAGGSSVGAAGGSSRVGLRELDITFVGCGLLPGCWAGVAALGGSLRRLALRVGRSAEEERLVARLQQRLAPGAASAWLPDAFRVANLAALPHLTHLQLDAPLCPRLAARLLRLAPPPPPATAAPESAPEQPQAVQHLTALQLYGLYDVEASLQRQPQRQQGTGHKFDVDECTGLATPLGPAPATAMLRTLHLDGDLSAVAAALAGGALVGAASDGGCSSPAGLLLPRLAELRLAHRPAGRPAAAAAWLLLPWGALPPSLEQLHLEGVDMRLLRPTDGTTSSGGVNEAGQGQCGAGSLPRLQRLHLRHCAAELAPLRGCPLEDVAVTAAWLLLPGCAAAENGAAGTVAAARAVAAAPWDVAAQLVAVRSQPWTPRLQSLSLQLCAAPGHVTPRSPVPAEPAPATATPATVMPAAPVATAAMPRLERLSVTWELAALVDPEPLSYSAPGAMPGSTRPPAGPRELCGPRPVGLTPGAARALLEGLLPLGAVGTGAGAAASAAGAAAGPGGMTGLGCGPTPAIRSLELYVGDVSGGGDGGGDGGALSVEGLLWLARLRSLRRLRLVLCVSESGGQGDAVTAAVNSSAASEAAAMAASAGGSDAVTEPAAPGVSAAAAAGPTSAWLHAELSELLLSALPYCQTQVVQVRVP</sequence>
<evidence type="ECO:0000313" key="2">
    <source>
        <dbReference type="EMBL" id="KAG2430479.1"/>
    </source>
</evidence>
<feature type="region of interest" description="Disordered" evidence="1">
    <location>
        <begin position="132"/>
        <end position="206"/>
    </location>
</feature>
<evidence type="ECO:0000313" key="3">
    <source>
        <dbReference type="Proteomes" id="UP000650467"/>
    </source>
</evidence>
<feature type="compositionally biased region" description="Acidic residues" evidence="1">
    <location>
        <begin position="659"/>
        <end position="676"/>
    </location>
</feature>
<keyword evidence="3" id="KW-1185">Reference proteome</keyword>
<evidence type="ECO:0000256" key="1">
    <source>
        <dbReference type="SAM" id="MobiDB-lite"/>
    </source>
</evidence>
<feature type="compositionally biased region" description="Low complexity" evidence="1">
    <location>
        <begin position="475"/>
        <end position="489"/>
    </location>
</feature>
<dbReference type="OrthoDB" id="542064at2759"/>
<gene>
    <name evidence="2" type="ORF">HXX76_010002</name>
</gene>
<accession>A0A835SNV8</accession>
<proteinExistence type="predicted"/>
<name>A0A835SNV8_CHLIN</name>
<feature type="region of interest" description="Disordered" evidence="1">
    <location>
        <begin position="612"/>
        <end position="676"/>
    </location>
</feature>
<feature type="compositionally biased region" description="Acidic residues" evidence="1">
    <location>
        <begin position="614"/>
        <end position="649"/>
    </location>
</feature>
<feature type="compositionally biased region" description="Low complexity" evidence="1">
    <location>
        <begin position="287"/>
        <end position="299"/>
    </location>
</feature>
<organism evidence="2 3">
    <name type="scientific">Chlamydomonas incerta</name>
    <dbReference type="NCBI Taxonomy" id="51695"/>
    <lineage>
        <taxon>Eukaryota</taxon>
        <taxon>Viridiplantae</taxon>
        <taxon>Chlorophyta</taxon>
        <taxon>core chlorophytes</taxon>
        <taxon>Chlorophyceae</taxon>
        <taxon>CS clade</taxon>
        <taxon>Chlamydomonadales</taxon>
        <taxon>Chlamydomonadaceae</taxon>
        <taxon>Chlamydomonas</taxon>
    </lineage>
</organism>
<dbReference type="EMBL" id="JAEHOC010000027">
    <property type="protein sequence ID" value="KAG2430479.1"/>
    <property type="molecule type" value="Genomic_DNA"/>
</dbReference>
<feature type="region of interest" description="Disordered" evidence="1">
    <location>
        <begin position="275"/>
        <end position="299"/>
    </location>
</feature>
<protein>
    <submittedName>
        <fullName evidence="2">Uncharacterized protein</fullName>
    </submittedName>
</protein>
<feature type="region of interest" description="Disordered" evidence="1">
    <location>
        <begin position="453"/>
        <end position="489"/>
    </location>
</feature>
<feature type="compositionally biased region" description="Low complexity" evidence="1">
    <location>
        <begin position="963"/>
        <end position="974"/>
    </location>
</feature>
<feature type="compositionally biased region" description="Low complexity" evidence="1">
    <location>
        <begin position="183"/>
        <end position="203"/>
    </location>
</feature>
<reference evidence="2" key="1">
    <citation type="journal article" date="2020" name="bioRxiv">
        <title>Comparative genomics of Chlamydomonas.</title>
        <authorList>
            <person name="Craig R.J."/>
            <person name="Hasan A.R."/>
            <person name="Ness R.W."/>
            <person name="Keightley P.D."/>
        </authorList>
    </citation>
    <scope>NUCLEOTIDE SEQUENCE</scope>
    <source>
        <strain evidence="2">SAG 7.73</strain>
    </source>
</reference>
<comment type="caution">
    <text evidence="2">The sequence shown here is derived from an EMBL/GenBank/DDBJ whole genome shotgun (WGS) entry which is preliminary data.</text>
</comment>
<feature type="region of interest" description="Disordered" evidence="1">
    <location>
        <begin position="955"/>
        <end position="974"/>
    </location>
</feature>
<dbReference type="Proteomes" id="UP000650467">
    <property type="component" value="Unassembled WGS sequence"/>
</dbReference>